<evidence type="ECO:0000313" key="3">
    <source>
        <dbReference type="Proteomes" id="UP000186922"/>
    </source>
</evidence>
<dbReference type="AlphaFoldDB" id="A0A1D1VR15"/>
<name>A0A1D1VR15_RAMVA</name>
<dbReference type="Proteomes" id="UP000186922">
    <property type="component" value="Unassembled WGS sequence"/>
</dbReference>
<accession>A0A1D1VR15</accession>
<evidence type="ECO:0000313" key="2">
    <source>
        <dbReference type="EMBL" id="GAV01394.1"/>
    </source>
</evidence>
<protein>
    <submittedName>
        <fullName evidence="2">Uncharacterized protein</fullName>
    </submittedName>
</protein>
<evidence type="ECO:0000256" key="1">
    <source>
        <dbReference type="SAM" id="MobiDB-lite"/>
    </source>
</evidence>
<feature type="compositionally biased region" description="Basic and acidic residues" evidence="1">
    <location>
        <begin position="70"/>
        <end position="79"/>
    </location>
</feature>
<keyword evidence="3" id="KW-1185">Reference proteome</keyword>
<comment type="caution">
    <text evidence="2">The sequence shown here is derived from an EMBL/GenBank/DDBJ whole genome shotgun (WGS) entry which is preliminary data.</text>
</comment>
<sequence length="152" mass="16045">MRGARGVNEEFYVIERRTVSSDTEDSNLEKAAAVNVAGWAAVVATGDARQASELFSGVRGGATTFTAEVDGGKGRREGAGEPLRPLGFASRPIPDAVGQLSEVHRSCDTPYPKPGGLFQQVCTGRFGAKWNVVEGKQHLQAAGHYKKVASVG</sequence>
<proteinExistence type="predicted"/>
<feature type="region of interest" description="Disordered" evidence="1">
    <location>
        <begin position="65"/>
        <end position="88"/>
    </location>
</feature>
<reference evidence="2 3" key="1">
    <citation type="journal article" date="2016" name="Nat. Commun.">
        <title>Extremotolerant tardigrade genome and improved radiotolerance of human cultured cells by tardigrade-unique protein.</title>
        <authorList>
            <person name="Hashimoto T."/>
            <person name="Horikawa D.D."/>
            <person name="Saito Y."/>
            <person name="Kuwahara H."/>
            <person name="Kozuka-Hata H."/>
            <person name="Shin-I T."/>
            <person name="Minakuchi Y."/>
            <person name="Ohishi K."/>
            <person name="Motoyama A."/>
            <person name="Aizu T."/>
            <person name="Enomoto A."/>
            <person name="Kondo K."/>
            <person name="Tanaka S."/>
            <person name="Hara Y."/>
            <person name="Koshikawa S."/>
            <person name="Sagara H."/>
            <person name="Miura T."/>
            <person name="Yokobori S."/>
            <person name="Miyagawa K."/>
            <person name="Suzuki Y."/>
            <person name="Kubo T."/>
            <person name="Oyama M."/>
            <person name="Kohara Y."/>
            <person name="Fujiyama A."/>
            <person name="Arakawa K."/>
            <person name="Katayama T."/>
            <person name="Toyoda A."/>
            <person name="Kunieda T."/>
        </authorList>
    </citation>
    <scope>NUCLEOTIDE SEQUENCE [LARGE SCALE GENOMIC DNA]</scope>
    <source>
        <strain evidence="2 3">YOKOZUNA-1</strain>
    </source>
</reference>
<dbReference type="EMBL" id="BDGG01000007">
    <property type="protein sequence ID" value="GAV01394.1"/>
    <property type="molecule type" value="Genomic_DNA"/>
</dbReference>
<gene>
    <name evidence="2" type="primary">RvY_12116-1</name>
    <name evidence="2" type="synonym">RvY_12116.1</name>
    <name evidence="2" type="ORF">RvY_12116</name>
</gene>
<organism evidence="2 3">
    <name type="scientific">Ramazzottius varieornatus</name>
    <name type="common">Water bear</name>
    <name type="synonym">Tardigrade</name>
    <dbReference type="NCBI Taxonomy" id="947166"/>
    <lineage>
        <taxon>Eukaryota</taxon>
        <taxon>Metazoa</taxon>
        <taxon>Ecdysozoa</taxon>
        <taxon>Tardigrada</taxon>
        <taxon>Eutardigrada</taxon>
        <taxon>Parachela</taxon>
        <taxon>Hypsibioidea</taxon>
        <taxon>Ramazzottiidae</taxon>
        <taxon>Ramazzottius</taxon>
    </lineage>
</organism>